<sequence length="118" mass="12070">MNLDVIGAAIVSISGALFATASIWCLVGLFLRTRAVPELPAASRAHLFTSASTIFAGLVVHIIGFFPEAFVLIYGGATSMLVAAFFARTTEQPAPGRVAGPALLTAGGIVALTIGLLI</sequence>
<dbReference type="AlphaFoldDB" id="A0A9Q9P811"/>
<feature type="transmembrane region" description="Helical" evidence="1">
    <location>
        <begin position="6"/>
        <end position="31"/>
    </location>
</feature>
<gene>
    <name evidence="2" type="ORF">OE229_15685</name>
</gene>
<dbReference type="Proteomes" id="UP001062223">
    <property type="component" value="Chromosome"/>
</dbReference>
<keyword evidence="1" id="KW-1133">Transmembrane helix</keyword>
<dbReference type="EMBL" id="CP106879">
    <property type="protein sequence ID" value="UYC80537.1"/>
    <property type="molecule type" value="Genomic_DNA"/>
</dbReference>
<organism evidence="2 3">
    <name type="scientific">Curtobacterium poinsettiae</name>
    <dbReference type="NCBI Taxonomy" id="159612"/>
    <lineage>
        <taxon>Bacteria</taxon>
        <taxon>Bacillati</taxon>
        <taxon>Actinomycetota</taxon>
        <taxon>Actinomycetes</taxon>
        <taxon>Micrococcales</taxon>
        <taxon>Microbacteriaceae</taxon>
        <taxon>Curtobacterium</taxon>
    </lineage>
</organism>
<feature type="transmembrane region" description="Helical" evidence="1">
    <location>
        <begin position="43"/>
        <end position="63"/>
    </location>
</feature>
<name>A0A9Q9P811_9MICO</name>
<dbReference type="KEGG" id="cpoi:OE229_15685"/>
<keyword evidence="1" id="KW-0472">Membrane</keyword>
<protein>
    <submittedName>
        <fullName evidence="2">Uncharacterized protein</fullName>
    </submittedName>
</protein>
<accession>A0A9Q9P811</accession>
<evidence type="ECO:0000256" key="1">
    <source>
        <dbReference type="SAM" id="Phobius"/>
    </source>
</evidence>
<evidence type="ECO:0000313" key="3">
    <source>
        <dbReference type="Proteomes" id="UP001062223"/>
    </source>
</evidence>
<evidence type="ECO:0000313" key="2">
    <source>
        <dbReference type="EMBL" id="UYC80537.1"/>
    </source>
</evidence>
<keyword evidence="1" id="KW-0812">Transmembrane</keyword>
<reference evidence="2" key="1">
    <citation type="submission" date="2022-09" db="EMBL/GenBank/DDBJ databases">
        <title>Taxonomy of Curtobacterium flaccumfaciens.</title>
        <authorList>
            <person name="Osdaghi E."/>
            <person name="Taghavi S.M."/>
            <person name="Hamidizade M."/>
            <person name="Abachi H."/>
            <person name="Fazliarab A."/>
            <person name="Baeyen S."/>
            <person name="Portier P."/>
            <person name="Van Vaerenbergh J."/>
            <person name="Jacques M.-A."/>
        </authorList>
    </citation>
    <scope>NUCLEOTIDE SEQUENCE</scope>
    <source>
        <strain evidence="2">AGQB46</strain>
    </source>
</reference>
<feature type="transmembrane region" description="Helical" evidence="1">
    <location>
        <begin position="98"/>
        <end position="117"/>
    </location>
</feature>
<dbReference type="RefSeq" id="WP_182064726.1">
    <property type="nucleotide sequence ID" value="NZ_CP106879.1"/>
</dbReference>
<proteinExistence type="predicted"/>
<feature type="transmembrane region" description="Helical" evidence="1">
    <location>
        <begin position="69"/>
        <end position="86"/>
    </location>
</feature>